<dbReference type="EMBL" id="CP093365">
    <property type="protein sequence ID" value="UQS83637.1"/>
    <property type="molecule type" value="Genomic_DNA"/>
</dbReference>
<evidence type="ECO:0000313" key="4">
    <source>
        <dbReference type="EMBL" id="UQS83630.1"/>
    </source>
</evidence>
<dbReference type="RefSeq" id="WP_249512836.1">
    <property type="nucleotide sequence ID" value="NZ_CP093365.1"/>
</dbReference>
<proteinExistence type="predicted"/>
<evidence type="ECO:0008006" key="7">
    <source>
        <dbReference type="Google" id="ProtNLM"/>
    </source>
</evidence>
<feature type="transmembrane region" description="Helical" evidence="1">
    <location>
        <begin position="20"/>
        <end position="47"/>
    </location>
</feature>
<evidence type="ECO:0000313" key="3">
    <source>
        <dbReference type="EMBL" id="UQS83617.1"/>
    </source>
</evidence>
<keyword evidence="1" id="KW-1133">Transmembrane helix</keyword>
<reference evidence="3 6" key="1">
    <citation type="journal article" date="2022" name="Int. J. Syst. Evol. Microbiol.">
        <title>Apilactobacillus apisilvae sp. nov., Nicolia spurrieriana gen. nov. sp. nov., Bombilactobacillus folatiphilus sp. nov. and Bombilactobacillus thymidiniphilus sp. nov., four new lactic acid bacterial isolates from stingless bees Tetragonula carbonaria and Austroplebeia australis.</title>
        <authorList>
            <person name="Oliphant S.A."/>
            <person name="Watson-Haigh N.S."/>
            <person name="Sumby K.M."/>
            <person name="Gardner J."/>
            <person name="Groom S."/>
            <person name="Jiranek V."/>
        </authorList>
    </citation>
    <scope>NUCLEOTIDE SEQUENCE [LARGE SCALE GENOMIC DNA]</scope>
    <source>
        <strain evidence="3 6">SG4_A1</strain>
    </source>
</reference>
<evidence type="ECO:0000313" key="5">
    <source>
        <dbReference type="EMBL" id="UQS83637.1"/>
    </source>
</evidence>
<feature type="transmembrane region" description="Helical" evidence="1">
    <location>
        <begin position="108"/>
        <end position="130"/>
    </location>
</feature>
<dbReference type="Proteomes" id="UP000831947">
    <property type="component" value="Chromosome"/>
</dbReference>
<keyword evidence="1" id="KW-0812">Transmembrane</keyword>
<evidence type="ECO:0000313" key="2">
    <source>
        <dbReference type="EMBL" id="UQS83610.1"/>
    </source>
</evidence>
<sequence>MYLIFLGVATSLFTNLKFSTILLAIIYVTILSMLTNLGMLGIGFIFASGSLSFKRIGQWSTLLQAAIILFSNVGIPLTTPLQLIVPFSGGIEIVRSLILNKPISVNELIITLIVNILWFIAGIVVLNVSVKNERKNGSFTAF</sequence>
<dbReference type="EMBL" id="CP093365">
    <property type="protein sequence ID" value="UQS83610.1"/>
    <property type="molecule type" value="Genomic_DNA"/>
</dbReference>
<dbReference type="EMBL" id="CP093365">
    <property type="protein sequence ID" value="UQS83617.1"/>
    <property type="molecule type" value="Genomic_DNA"/>
</dbReference>
<evidence type="ECO:0000313" key="6">
    <source>
        <dbReference type="Proteomes" id="UP000831947"/>
    </source>
</evidence>
<keyword evidence="6" id="KW-1185">Reference proteome</keyword>
<feature type="transmembrane region" description="Helical" evidence="1">
    <location>
        <begin position="59"/>
        <end position="77"/>
    </location>
</feature>
<organism evidence="3 6">
    <name type="scientific">Bombilactobacillus thymidiniphilus</name>
    <dbReference type="NCBI Taxonomy" id="2923363"/>
    <lineage>
        <taxon>Bacteria</taxon>
        <taxon>Bacillati</taxon>
        <taxon>Bacillota</taxon>
        <taxon>Bacilli</taxon>
        <taxon>Lactobacillales</taxon>
        <taxon>Lactobacillaceae</taxon>
        <taxon>Bombilactobacillus</taxon>
    </lineage>
</organism>
<accession>A0ABY4PDL1</accession>
<keyword evidence="1" id="KW-0472">Membrane</keyword>
<protein>
    <recommendedName>
        <fullName evidence="7">ABC-2 type transporter domain-containing protein</fullName>
    </recommendedName>
</protein>
<evidence type="ECO:0000256" key="1">
    <source>
        <dbReference type="SAM" id="Phobius"/>
    </source>
</evidence>
<gene>
    <name evidence="4" type="ORF">MOO47_00040</name>
    <name evidence="5" type="ORF">MOO47_00075</name>
    <name evidence="2" type="ORF">MOO47_07555</name>
    <name evidence="3" type="ORF">MOO47_07590</name>
</gene>
<name>A0ABY4PDL1_9LACO</name>
<dbReference type="EMBL" id="CP093365">
    <property type="protein sequence ID" value="UQS83630.1"/>
    <property type="molecule type" value="Genomic_DNA"/>
</dbReference>